<name>A0AAV4M0C2_BABCB</name>
<keyword evidence="1" id="KW-0812">Transmembrane</keyword>
<proteinExistence type="predicted"/>
<sequence length="942" mass="104569">MRTATVKSLTDCPSNMKEAVDWILCATGRDGNGGPDNTCFLAEAVQRLFSSTLSGVSQLPAYGHMSRDELNKCREGLSQAAEWLRKDLAGTYRLGPIGTLANGLAKFIGYENRGSYFSGTNNWKITGAGIAPSNIAINRLCDAAIAFTIELLRGNINSIRSRFHRSKINGVIDALYGAYGRGIDGLRCVAAQVMNINRSDRNHVEAFVNAVFEAVRKLDCRCCRGTNASTDNVATHLSQYFQTILQAGKVKSADVFTQLQKIVKCARDMYDPIALSSEILNVISTIRIQDAQNVFRSAFTAGQYSVWSQLYRRNHTPSYKPSSNLRSAFNGRTADAAKIFLSCLPLCYYGLTYLYWRCTNREWSSQKLTGDNTGYDLQWFTTGIGFNHDECSNNTGKKIMSQVAGVLKELSNAAVTKSKPYTEFLRCLWDNFRNYLNKGPTRSEISGYTVSVLLFATKTYFKLKQHQNAERAGTFPNTIRDMLYYLAALPFAPQYDGLVNYGESVISVNGLRVVDSGSPKRDHILTYDEWKTYLDTTCYHSAAVIGLLQGHSDTATKEPWLHRLYSNSEFQFTYPTAANLFYKLCDYAYALQFQLLFLFLMCNNNPSNCCWWDCRFGKGVRGDNAVSHVCGIIANCKKKGCEHNGQGTNSQCKHHDRDAPTCGSNISGGSSSPLQAFLTDALTTFYAKPSKDLKPQRHEHMVQHPAGSMCHTPMGFANHLRKDPGQGENIYDVLRSMCGDSMKPLRRLCATLICLTKRTPMTLGDLFGFYWHLASEWNEGGRSGSVKNAIKNTAEGVIGRYCDAMKGFTDAIEDLLWHCHNGSNGFKGKHITSNSNIPCKHGEYETADLFGIYDCNGGSVNNKRCGPYIYPLVYTNGTTFGKPVLFVSAYVSWIVYLTDCFHGIFFVNIAFILLVKSAPANLDIMVPPANATPSSTAAVIIL</sequence>
<dbReference type="Proteomes" id="UP001497744">
    <property type="component" value="Unassembled WGS sequence"/>
</dbReference>
<evidence type="ECO:0000313" key="2">
    <source>
        <dbReference type="EMBL" id="GIX65848.1"/>
    </source>
</evidence>
<gene>
    <name evidence="2" type="ORF">BcabD6B2_52830</name>
</gene>
<protein>
    <recommendedName>
        <fullName evidence="4">Variant erythrocyte surface antigen-1, beta subunit</fullName>
    </recommendedName>
</protein>
<keyword evidence="1" id="KW-1133">Transmembrane helix</keyword>
<organism evidence="2 3">
    <name type="scientific">Babesia caballi</name>
    <dbReference type="NCBI Taxonomy" id="5871"/>
    <lineage>
        <taxon>Eukaryota</taxon>
        <taxon>Sar</taxon>
        <taxon>Alveolata</taxon>
        <taxon>Apicomplexa</taxon>
        <taxon>Aconoidasida</taxon>
        <taxon>Piroplasmida</taxon>
        <taxon>Babesiidae</taxon>
        <taxon>Babesia</taxon>
    </lineage>
</organism>
<dbReference type="EMBL" id="BPLF01000005">
    <property type="protein sequence ID" value="GIX65848.1"/>
    <property type="molecule type" value="Genomic_DNA"/>
</dbReference>
<dbReference type="GeneID" id="94197329"/>
<reference evidence="2 3" key="1">
    <citation type="submission" date="2021-06" db="EMBL/GenBank/DDBJ databases">
        <title>Genome sequence of Babesia caballi.</title>
        <authorList>
            <person name="Yamagishi J."/>
            <person name="Kidaka T."/>
            <person name="Ochi A."/>
        </authorList>
    </citation>
    <scope>NUCLEOTIDE SEQUENCE [LARGE SCALE GENOMIC DNA]</scope>
    <source>
        <strain evidence="2">USDA-D6B2</strain>
    </source>
</reference>
<keyword evidence="3" id="KW-1185">Reference proteome</keyword>
<keyword evidence="1" id="KW-0472">Membrane</keyword>
<dbReference type="RefSeq" id="XP_067717917.1">
    <property type="nucleotide sequence ID" value="XM_067861816.1"/>
</dbReference>
<evidence type="ECO:0000313" key="3">
    <source>
        <dbReference type="Proteomes" id="UP001497744"/>
    </source>
</evidence>
<evidence type="ECO:0000256" key="1">
    <source>
        <dbReference type="SAM" id="Phobius"/>
    </source>
</evidence>
<evidence type="ECO:0008006" key="4">
    <source>
        <dbReference type="Google" id="ProtNLM"/>
    </source>
</evidence>
<dbReference type="AlphaFoldDB" id="A0AAV4M0C2"/>
<accession>A0AAV4M0C2</accession>
<feature type="transmembrane region" description="Helical" evidence="1">
    <location>
        <begin position="893"/>
        <end position="915"/>
    </location>
</feature>
<comment type="caution">
    <text evidence="2">The sequence shown here is derived from an EMBL/GenBank/DDBJ whole genome shotgun (WGS) entry which is preliminary data.</text>
</comment>